<proteinExistence type="predicted"/>
<evidence type="ECO:0000313" key="2">
    <source>
        <dbReference type="EMBL" id="OHU99111.1"/>
    </source>
</evidence>
<dbReference type="Proteomes" id="UP000179734">
    <property type="component" value="Unassembled WGS sequence"/>
</dbReference>
<dbReference type="Pfam" id="PF13577">
    <property type="entry name" value="SnoaL_4"/>
    <property type="match status" value="1"/>
</dbReference>
<dbReference type="AlphaFoldDB" id="A0A1S1NDQ9"/>
<name>A0A1S1NDQ9_9MYCO</name>
<dbReference type="RefSeq" id="WP_071028638.1">
    <property type="nucleotide sequence ID" value="NZ_MLQM01000130.1"/>
</dbReference>
<keyword evidence="3" id="KW-1185">Reference proteome</keyword>
<dbReference type="Gene3D" id="3.10.450.50">
    <property type="match status" value="1"/>
</dbReference>
<gene>
    <name evidence="2" type="ORF">BKN37_19640</name>
</gene>
<feature type="domain" description="SnoaL-like" evidence="1">
    <location>
        <begin position="5"/>
        <end position="135"/>
    </location>
</feature>
<evidence type="ECO:0000313" key="3">
    <source>
        <dbReference type="Proteomes" id="UP000179734"/>
    </source>
</evidence>
<protein>
    <recommendedName>
        <fullName evidence="1">SnoaL-like domain-containing protein</fullName>
    </recommendedName>
</protein>
<organism evidence="2 3">
    <name type="scientific">Mycobacterium talmoniae</name>
    <dbReference type="NCBI Taxonomy" id="1858794"/>
    <lineage>
        <taxon>Bacteria</taxon>
        <taxon>Bacillati</taxon>
        <taxon>Actinomycetota</taxon>
        <taxon>Actinomycetes</taxon>
        <taxon>Mycobacteriales</taxon>
        <taxon>Mycobacteriaceae</taxon>
        <taxon>Mycobacterium</taxon>
    </lineage>
</organism>
<dbReference type="InterPro" id="IPR032710">
    <property type="entry name" value="NTF2-like_dom_sf"/>
</dbReference>
<accession>A0A1S1NDQ9</accession>
<dbReference type="EMBL" id="MLQM01000130">
    <property type="protein sequence ID" value="OHU99111.1"/>
    <property type="molecule type" value="Genomic_DNA"/>
</dbReference>
<evidence type="ECO:0000259" key="1">
    <source>
        <dbReference type="Pfam" id="PF13577"/>
    </source>
</evidence>
<comment type="caution">
    <text evidence="2">The sequence shown here is derived from an EMBL/GenBank/DDBJ whole genome shotgun (WGS) entry which is preliminary data.</text>
</comment>
<dbReference type="InterPro" id="IPR037401">
    <property type="entry name" value="SnoaL-like"/>
</dbReference>
<sequence length="153" mass="16813">MSLAVADRLALADLVHRYAAGVDDREFGAVARLFTPTAELIVPEAPTTLEPVRVHRGRDAIAAALAAVTTVTRTQHAVVGEVYDPGPAPGAARGRIAGIAHHWTHRDDGDSDLIWYLRYRDDYQLTDAGWLIQRRALTIDAIETRPARRVRGE</sequence>
<reference evidence="2 3" key="1">
    <citation type="submission" date="2016-10" db="EMBL/GenBank/DDBJ databases">
        <title>Genome sequence of Mycobacterium talmonii.</title>
        <authorList>
            <person name="Greninger A.L."/>
            <person name="Elliott B."/>
            <person name="Vasireddy S."/>
            <person name="Vasireddy R."/>
        </authorList>
    </citation>
    <scope>NUCLEOTIDE SEQUENCE [LARGE SCALE GENOMIC DNA]</scope>
    <source>
        <strain evidence="3">NE-TNMC-100812</strain>
    </source>
</reference>
<dbReference type="SUPFAM" id="SSF54427">
    <property type="entry name" value="NTF2-like"/>
    <property type="match status" value="1"/>
</dbReference>